<dbReference type="PROSITE" id="PS00041">
    <property type="entry name" value="HTH_ARAC_FAMILY_1"/>
    <property type="match status" value="1"/>
</dbReference>
<dbReference type="AlphaFoldDB" id="A0A5M6ISC1"/>
<evidence type="ECO:0000256" key="4">
    <source>
        <dbReference type="SAM" id="MobiDB-lite"/>
    </source>
</evidence>
<dbReference type="PANTHER" id="PTHR46796">
    <property type="entry name" value="HTH-TYPE TRANSCRIPTIONAL ACTIVATOR RHAS-RELATED"/>
    <property type="match status" value="1"/>
</dbReference>
<accession>A0A5M6ISC1</accession>
<dbReference type="InterPro" id="IPR018060">
    <property type="entry name" value="HTH_AraC"/>
</dbReference>
<keyword evidence="7" id="KW-1185">Reference proteome</keyword>
<proteinExistence type="predicted"/>
<gene>
    <name evidence="6" type="ORF">F1189_15660</name>
</gene>
<sequence>MLGSAASQPAVPDASPGFPPVGATLAASLSAAVSSLVGRRMKLLYGWTDLGHITRIDLPDDHFHLAFRIDSGAPAQVDGTMQPPGTLLACGRASHFTLRMPGPGGWAAITLAPAPSCPVSAILAATERAAPRDVVPFTPPPAALAALAGLHARLVPSGPDEAGGTRPHLPEAPLLAALQACLTAPAPPPLSRIRRKALMDRLEAIILTAAHGTLTATDLAAATGVAGRTLRACCHAFTGMGPTQYVLRRRMALVRHALARADPDRHNVTGMALAHGFSELGRFAVLYKTLFGESPSVTLKRSGDDAEAEGILALFGAGSRCSVPLRTNPASTGTLPIGPLRSLGSLRDPSPPGGLAPWPPTKGNALGTRLSPPPAPLAASPLRRR</sequence>
<dbReference type="PANTHER" id="PTHR46796:SF12">
    <property type="entry name" value="HTH-TYPE DNA-BINDING TRANSCRIPTIONAL ACTIVATOR EUTR"/>
    <property type="match status" value="1"/>
</dbReference>
<dbReference type="InterPro" id="IPR050204">
    <property type="entry name" value="AraC_XylS_family_regulators"/>
</dbReference>
<dbReference type="GO" id="GO:0043565">
    <property type="term" value="F:sequence-specific DNA binding"/>
    <property type="evidence" value="ECO:0007669"/>
    <property type="project" value="InterPro"/>
</dbReference>
<feature type="region of interest" description="Disordered" evidence="4">
    <location>
        <begin position="329"/>
        <end position="385"/>
    </location>
</feature>
<dbReference type="InterPro" id="IPR018062">
    <property type="entry name" value="HTH_AraC-typ_CS"/>
</dbReference>
<protein>
    <submittedName>
        <fullName evidence="6">AraC family transcriptional regulator</fullName>
    </submittedName>
</protein>
<keyword evidence="1" id="KW-0805">Transcription regulation</keyword>
<dbReference type="OrthoDB" id="7285481at2"/>
<evidence type="ECO:0000259" key="5">
    <source>
        <dbReference type="PROSITE" id="PS01124"/>
    </source>
</evidence>
<reference evidence="6 7" key="1">
    <citation type="submission" date="2019-09" db="EMBL/GenBank/DDBJ databases">
        <title>Genome sequence of Rhodovastum atsumiense, a diverse member of the Acetobacteraceae family of non-sulfur purple photosynthetic bacteria.</title>
        <authorList>
            <person name="Meyer T."/>
            <person name="Kyndt J."/>
        </authorList>
    </citation>
    <scope>NUCLEOTIDE SEQUENCE [LARGE SCALE GENOMIC DNA]</scope>
    <source>
        <strain evidence="6 7">DSM 21279</strain>
    </source>
</reference>
<evidence type="ECO:0000256" key="3">
    <source>
        <dbReference type="ARBA" id="ARBA00023163"/>
    </source>
</evidence>
<evidence type="ECO:0000313" key="6">
    <source>
        <dbReference type="EMBL" id="KAA5611204.1"/>
    </source>
</evidence>
<evidence type="ECO:0000256" key="1">
    <source>
        <dbReference type="ARBA" id="ARBA00023015"/>
    </source>
</evidence>
<dbReference type="SMART" id="SM00342">
    <property type="entry name" value="HTH_ARAC"/>
    <property type="match status" value="1"/>
</dbReference>
<evidence type="ECO:0000313" key="7">
    <source>
        <dbReference type="Proteomes" id="UP000325255"/>
    </source>
</evidence>
<dbReference type="Proteomes" id="UP000325255">
    <property type="component" value="Unassembled WGS sequence"/>
</dbReference>
<name>A0A5M6ISC1_9PROT</name>
<feature type="domain" description="HTH araC/xylS-type" evidence="5">
    <location>
        <begin position="200"/>
        <end position="301"/>
    </location>
</feature>
<dbReference type="GO" id="GO:0003700">
    <property type="term" value="F:DNA-binding transcription factor activity"/>
    <property type="evidence" value="ECO:0007669"/>
    <property type="project" value="InterPro"/>
</dbReference>
<keyword evidence="2" id="KW-0238">DNA-binding</keyword>
<dbReference type="PROSITE" id="PS01124">
    <property type="entry name" value="HTH_ARAC_FAMILY_2"/>
    <property type="match status" value="1"/>
</dbReference>
<keyword evidence="3" id="KW-0804">Transcription</keyword>
<evidence type="ECO:0000256" key="2">
    <source>
        <dbReference type="ARBA" id="ARBA00023125"/>
    </source>
</evidence>
<comment type="caution">
    <text evidence="6">The sequence shown here is derived from an EMBL/GenBank/DDBJ whole genome shotgun (WGS) entry which is preliminary data.</text>
</comment>
<dbReference type="Gene3D" id="1.10.10.60">
    <property type="entry name" value="Homeodomain-like"/>
    <property type="match status" value="1"/>
</dbReference>
<feature type="compositionally biased region" description="Pro residues" evidence="4">
    <location>
        <begin position="349"/>
        <end position="360"/>
    </location>
</feature>
<dbReference type="EMBL" id="VWPK01000023">
    <property type="protein sequence ID" value="KAA5611204.1"/>
    <property type="molecule type" value="Genomic_DNA"/>
</dbReference>
<organism evidence="6 7">
    <name type="scientific">Rhodovastum atsumiense</name>
    <dbReference type="NCBI Taxonomy" id="504468"/>
    <lineage>
        <taxon>Bacteria</taxon>
        <taxon>Pseudomonadati</taxon>
        <taxon>Pseudomonadota</taxon>
        <taxon>Alphaproteobacteria</taxon>
        <taxon>Acetobacterales</taxon>
        <taxon>Acetobacteraceae</taxon>
        <taxon>Rhodovastum</taxon>
    </lineage>
</organism>
<dbReference type="Pfam" id="PF12833">
    <property type="entry name" value="HTH_18"/>
    <property type="match status" value="1"/>
</dbReference>